<comment type="caution">
    <text evidence="1">The sequence shown here is derived from an EMBL/GenBank/DDBJ whole genome shotgun (WGS) entry which is preliminary data.</text>
</comment>
<keyword evidence="2" id="KW-1185">Reference proteome</keyword>
<dbReference type="AlphaFoldDB" id="A0A5N5GR08"/>
<evidence type="ECO:0000313" key="1">
    <source>
        <dbReference type="EMBL" id="KAB2617143.1"/>
    </source>
</evidence>
<reference evidence="2" key="2">
    <citation type="submission" date="2019-10" db="EMBL/GenBank/DDBJ databases">
        <title>A de novo genome assembly of a pear dwarfing rootstock.</title>
        <authorList>
            <person name="Wang F."/>
            <person name="Wang J."/>
            <person name="Li S."/>
            <person name="Zhang Y."/>
            <person name="Fang M."/>
            <person name="Ma L."/>
            <person name="Zhao Y."/>
            <person name="Jiang S."/>
        </authorList>
    </citation>
    <scope>NUCLEOTIDE SEQUENCE [LARGE SCALE GENOMIC DNA]</scope>
</reference>
<accession>A0A5N5GR08</accession>
<protein>
    <submittedName>
        <fullName evidence="1">Uncharacterized protein</fullName>
    </submittedName>
</protein>
<organism evidence="1 2">
    <name type="scientific">Pyrus ussuriensis x Pyrus communis</name>
    <dbReference type="NCBI Taxonomy" id="2448454"/>
    <lineage>
        <taxon>Eukaryota</taxon>
        <taxon>Viridiplantae</taxon>
        <taxon>Streptophyta</taxon>
        <taxon>Embryophyta</taxon>
        <taxon>Tracheophyta</taxon>
        <taxon>Spermatophyta</taxon>
        <taxon>Magnoliopsida</taxon>
        <taxon>eudicotyledons</taxon>
        <taxon>Gunneridae</taxon>
        <taxon>Pentapetalae</taxon>
        <taxon>rosids</taxon>
        <taxon>fabids</taxon>
        <taxon>Rosales</taxon>
        <taxon>Rosaceae</taxon>
        <taxon>Amygdaloideae</taxon>
        <taxon>Maleae</taxon>
        <taxon>Pyrus</taxon>
    </lineage>
</organism>
<evidence type="ECO:0000313" key="2">
    <source>
        <dbReference type="Proteomes" id="UP000327157"/>
    </source>
</evidence>
<gene>
    <name evidence="1" type="ORF">D8674_013012</name>
</gene>
<sequence>MLNLSAISKLRLPLRSTTRCVGMAGPFKQFNQIGVVESMIGFVRYTCSDSLYSDPRI</sequence>
<dbReference type="EMBL" id="SMOL01000401">
    <property type="protein sequence ID" value="KAB2617143.1"/>
    <property type="molecule type" value="Genomic_DNA"/>
</dbReference>
<dbReference type="Proteomes" id="UP000327157">
    <property type="component" value="Chromosome 15"/>
</dbReference>
<reference evidence="1 2" key="1">
    <citation type="submission" date="2019-09" db="EMBL/GenBank/DDBJ databases">
        <authorList>
            <person name="Ou C."/>
        </authorList>
    </citation>
    <scope>NUCLEOTIDE SEQUENCE [LARGE SCALE GENOMIC DNA]</scope>
    <source>
        <strain evidence="1">S2</strain>
        <tissue evidence="1">Leaf</tissue>
    </source>
</reference>
<name>A0A5N5GR08_9ROSA</name>
<reference evidence="1 2" key="3">
    <citation type="submission" date="2019-11" db="EMBL/GenBank/DDBJ databases">
        <title>A de novo genome assembly of a pear dwarfing rootstock.</title>
        <authorList>
            <person name="Wang F."/>
            <person name="Wang J."/>
            <person name="Li S."/>
            <person name="Zhang Y."/>
            <person name="Fang M."/>
            <person name="Ma L."/>
            <person name="Zhao Y."/>
            <person name="Jiang S."/>
        </authorList>
    </citation>
    <scope>NUCLEOTIDE SEQUENCE [LARGE SCALE GENOMIC DNA]</scope>
    <source>
        <strain evidence="1">S2</strain>
        <tissue evidence="1">Leaf</tissue>
    </source>
</reference>
<proteinExistence type="predicted"/>